<dbReference type="GO" id="GO:0005737">
    <property type="term" value="C:cytoplasm"/>
    <property type="evidence" value="ECO:0007669"/>
    <property type="project" value="TreeGrafter"/>
</dbReference>
<evidence type="ECO:0000313" key="4">
    <source>
        <dbReference type="Proteomes" id="UP000185674"/>
    </source>
</evidence>
<dbReference type="AlphaFoldDB" id="A0A1P8EJ39"/>
<keyword evidence="1 3" id="KW-0436">Ligase</keyword>
<dbReference type="eggNOG" id="COG0340">
    <property type="taxonomic scope" value="Bacteria"/>
</dbReference>
<dbReference type="STRING" id="487316.BEN76_09375"/>
<organism evidence="3 4">
    <name type="scientific">Acinetobacter soli</name>
    <dbReference type="NCBI Taxonomy" id="487316"/>
    <lineage>
        <taxon>Bacteria</taxon>
        <taxon>Pseudomonadati</taxon>
        <taxon>Pseudomonadota</taxon>
        <taxon>Gammaproteobacteria</taxon>
        <taxon>Moraxellales</taxon>
        <taxon>Moraxellaceae</taxon>
        <taxon>Acinetobacter</taxon>
    </lineage>
</organism>
<dbReference type="Gene3D" id="3.30.930.10">
    <property type="entry name" value="Bira Bifunctional Protein, Domain 2"/>
    <property type="match status" value="1"/>
</dbReference>
<name>A0A1P8EJ39_9GAMM</name>
<dbReference type="EMBL" id="CP016896">
    <property type="protein sequence ID" value="APV36217.1"/>
    <property type="molecule type" value="Genomic_DNA"/>
</dbReference>
<dbReference type="InterPro" id="IPR004143">
    <property type="entry name" value="BPL_LPL_catalytic"/>
</dbReference>
<accession>A0A1P8EJ39</accession>
<dbReference type="Proteomes" id="UP000185674">
    <property type="component" value="Chromosome"/>
</dbReference>
<dbReference type="KEGG" id="asol:BEN76_09375"/>
<evidence type="ECO:0000256" key="1">
    <source>
        <dbReference type="ARBA" id="ARBA00022598"/>
    </source>
</evidence>
<dbReference type="GO" id="GO:0004077">
    <property type="term" value="F:biotin--[biotin carboxyl-carrier protein] ligase activity"/>
    <property type="evidence" value="ECO:0007669"/>
    <property type="project" value="InterPro"/>
</dbReference>
<dbReference type="NCBIfam" id="TIGR00121">
    <property type="entry name" value="birA_ligase"/>
    <property type="match status" value="1"/>
</dbReference>
<dbReference type="PANTHER" id="PTHR12835">
    <property type="entry name" value="BIOTIN PROTEIN LIGASE"/>
    <property type="match status" value="1"/>
</dbReference>
<evidence type="ECO:0000313" key="3">
    <source>
        <dbReference type="EMBL" id="APV36217.1"/>
    </source>
</evidence>
<dbReference type="SUPFAM" id="SSF55681">
    <property type="entry name" value="Class II aaRS and biotin synthetases"/>
    <property type="match status" value="1"/>
</dbReference>
<dbReference type="CDD" id="cd16442">
    <property type="entry name" value="BPL"/>
    <property type="match status" value="1"/>
</dbReference>
<protein>
    <submittedName>
        <fullName evidence="3">Biotin--[acetyl-CoA-carboxylase] ligase</fullName>
    </submittedName>
</protein>
<dbReference type="InterPro" id="IPR045864">
    <property type="entry name" value="aa-tRNA-synth_II/BPL/LPL"/>
</dbReference>
<gene>
    <name evidence="3" type="ORF">BEN76_09375</name>
</gene>
<proteinExistence type="predicted"/>
<dbReference type="PANTHER" id="PTHR12835:SF5">
    <property type="entry name" value="BIOTIN--PROTEIN LIGASE"/>
    <property type="match status" value="1"/>
</dbReference>
<sequence length="256" mass="28841">MDLETRILRQRLLDAQQLPEILLLKESTTSTNDDVRELAQKNVATALVCSQIQTQGRGQHQREWISPKGNIYLSTLVNTQTTLDGRLALEIALNILQMPALSELKLQVKWPNDLYSLQGKWGGILVEPLSPHQAIVGVGMNLVTPMQLPTDQAVTSLSDLGLLQADRTELIAQLYLAIQNAKDWFDHGCYNLDQRFNHYAAFMHQAIRFEHHQGHITGSFEGINSEGAVMVHDQEGLKHFYQGRMRLIQHEDGSAL</sequence>
<evidence type="ECO:0000259" key="2">
    <source>
        <dbReference type="PROSITE" id="PS51733"/>
    </source>
</evidence>
<dbReference type="PROSITE" id="PS51733">
    <property type="entry name" value="BPL_LPL_CATALYTIC"/>
    <property type="match status" value="1"/>
</dbReference>
<dbReference type="InterPro" id="IPR004408">
    <property type="entry name" value="Biotin_CoA_COase_ligase"/>
</dbReference>
<reference evidence="3 4" key="1">
    <citation type="submission" date="2016-08" db="EMBL/GenBank/DDBJ databases">
        <title>Complete genome sequence of Acinetobacter baylyi strain GFJ2.</title>
        <authorList>
            <person name="Tabata M."/>
            <person name="Kuboki S."/>
            <person name="Gibu N."/>
            <person name="Kinouchi Y."/>
            <person name="Vangnai A."/>
            <person name="Kasai D."/>
            <person name="Fukuda M."/>
        </authorList>
    </citation>
    <scope>NUCLEOTIDE SEQUENCE [LARGE SCALE GENOMIC DNA]</scope>
    <source>
        <strain evidence="3 4">GFJ2</strain>
    </source>
</reference>
<feature type="domain" description="BPL/LPL catalytic" evidence="2">
    <location>
        <begin position="7"/>
        <end position="186"/>
    </location>
</feature>
<dbReference type="RefSeq" id="WP_004935311.1">
    <property type="nucleotide sequence ID" value="NZ_BBNM01000006.1"/>
</dbReference>
<dbReference type="Pfam" id="PF03099">
    <property type="entry name" value="BPL_LplA_LipB"/>
    <property type="match status" value="1"/>
</dbReference>
<dbReference type="GeneID" id="67510345"/>